<comment type="caution">
    <text evidence="2">The sequence shown here is derived from an EMBL/GenBank/DDBJ whole genome shotgun (WGS) entry which is preliminary data.</text>
</comment>
<dbReference type="RefSeq" id="WP_219039550.1">
    <property type="nucleotide sequence ID" value="NZ_JAHWDF010000004.1"/>
</dbReference>
<feature type="compositionally biased region" description="Acidic residues" evidence="1">
    <location>
        <begin position="312"/>
        <end position="325"/>
    </location>
</feature>
<keyword evidence="3" id="KW-1185">Reference proteome</keyword>
<evidence type="ECO:0000313" key="3">
    <source>
        <dbReference type="Proteomes" id="UP000719267"/>
    </source>
</evidence>
<gene>
    <name evidence="2" type="ORF">KW502_05610</name>
</gene>
<reference evidence="2 3" key="1">
    <citation type="submission" date="2021-07" db="EMBL/GenBank/DDBJ databases">
        <title>Mesonia aestuariivivens sp. nov., isolated from a tidal flat.</title>
        <authorList>
            <person name="Kim Y.-O."/>
            <person name="Yoon J.-H."/>
        </authorList>
    </citation>
    <scope>NUCLEOTIDE SEQUENCE [LARGE SCALE GENOMIC DNA]</scope>
    <source>
        <strain evidence="2 3">JHPTF-M18</strain>
    </source>
</reference>
<accession>A0ABS6W082</accession>
<protein>
    <recommendedName>
        <fullName evidence="4">DUF4316 domain-containing protein</fullName>
    </recommendedName>
</protein>
<dbReference type="EMBL" id="JAHWDF010000004">
    <property type="protein sequence ID" value="MBW2961270.1"/>
    <property type="molecule type" value="Genomic_DNA"/>
</dbReference>
<dbReference type="Proteomes" id="UP000719267">
    <property type="component" value="Unassembled WGS sequence"/>
</dbReference>
<evidence type="ECO:0008006" key="4">
    <source>
        <dbReference type="Google" id="ProtNLM"/>
    </source>
</evidence>
<evidence type="ECO:0000313" key="2">
    <source>
        <dbReference type="EMBL" id="MBW2961270.1"/>
    </source>
</evidence>
<evidence type="ECO:0000256" key="1">
    <source>
        <dbReference type="SAM" id="MobiDB-lite"/>
    </source>
</evidence>
<feature type="compositionally biased region" description="Basic and acidic residues" evidence="1">
    <location>
        <begin position="401"/>
        <end position="414"/>
    </location>
</feature>
<feature type="region of interest" description="Disordered" evidence="1">
    <location>
        <begin position="296"/>
        <end position="338"/>
    </location>
</feature>
<feature type="compositionally biased region" description="Polar residues" evidence="1">
    <location>
        <begin position="371"/>
        <end position="382"/>
    </location>
</feature>
<organism evidence="2 3">
    <name type="scientific">Mesonia aestuariivivens</name>
    <dbReference type="NCBI Taxonomy" id="2796128"/>
    <lineage>
        <taxon>Bacteria</taxon>
        <taxon>Pseudomonadati</taxon>
        <taxon>Bacteroidota</taxon>
        <taxon>Flavobacteriia</taxon>
        <taxon>Flavobacteriales</taxon>
        <taxon>Flavobacteriaceae</taxon>
        <taxon>Mesonia</taxon>
    </lineage>
</organism>
<proteinExistence type="predicted"/>
<name>A0ABS6W082_9FLAO</name>
<feature type="region of interest" description="Disordered" evidence="1">
    <location>
        <begin position="368"/>
        <end position="420"/>
    </location>
</feature>
<sequence length="420" mass="47597">MKKEFRSAPNFSEQKHVNVDRENSTIKNIEIAKYGRNKNYTFFDEKFLDDLVEKGNEQTQGVKSRFGHPNMCASSLGTFVGRYKNFRVDNRKAYADLTLDPITKKTSVEGKGIKMYDYIMDMAESNSDMFGNSIVIMGDEYENEIENDKGEKEWENVQVLHSLLASDLVDDPAATDALFSVGNDFGVTITQFLDDNPKIYEIANEKPELFMDFLERYKAYHNRKSNNNPNMSFLNKLKKKFGTKEDDKKFDVDLTLATGDMIKVVTENETPQEGDGPVQDANGSVLQDEELLLQNGKTIVTDESGMITEIREPEEDGGDEGEGEEGQSSSEGEGESNFDTLMKEIKSFKKEFSQTMNLVTDQFSAHEKSIGNLQKTVKTNKYNAPKKGERKGITDTGEESFEAKIEKQRAEREAKKSKKK</sequence>